<sequence>MKLFKNMFVFFLLFNFGLAFSQNLDKPYVVLVSLDGFRWDYSKYFTTPNLNEISKIGVHAKSMKPSYPTKTFPNHYSIVTGLYPDHHGIINNSFYDPLLKKSFSLSGDEKRDAQFYGGNPIWNVAEKQGIKTASFFWPGSDTGKKSPSIFRKYDDTVSYTERINTVIEWLNLPEKERPHLITLYFDEPDHTGHTFGPLSVENAKMVVKMDSIIGVLVHKLDVLPIGNKINLIVVSDHGMANISDSKKVAVLDYLKPNWLGYHQVINPIMSIEAKEGCRDSIAQALKKVPHIKFWATKNLPKRFHFGNNSRDLDFVIEAEKNYSLVTSKKQKVFGGTHGFDNRNKDMHAIFYAKGPDFRIGKRIGTFQNVSVYPLIATILGLNIEKVDGSLQEVEPLLRKKESFYNK</sequence>
<feature type="signal peptide" evidence="1">
    <location>
        <begin position="1"/>
        <end position="21"/>
    </location>
</feature>
<dbReference type="InterPro" id="IPR002591">
    <property type="entry name" value="Phosphodiest/P_Trfase"/>
</dbReference>
<comment type="caution">
    <text evidence="2">The sequence shown here is derived from an EMBL/GenBank/DDBJ whole genome shotgun (WGS) entry which is preliminary data.</text>
</comment>
<keyword evidence="3" id="KW-1185">Reference proteome</keyword>
<dbReference type="Proteomes" id="UP000646211">
    <property type="component" value="Unassembled WGS sequence"/>
</dbReference>
<evidence type="ECO:0000256" key="1">
    <source>
        <dbReference type="SAM" id="SignalP"/>
    </source>
</evidence>
<feature type="chain" id="PRO_5038084665" evidence="1">
    <location>
        <begin position="22"/>
        <end position="406"/>
    </location>
</feature>
<dbReference type="EMBL" id="JADHEC010000004">
    <property type="protein sequence ID" value="MBF2707631.1"/>
    <property type="molecule type" value="Genomic_DNA"/>
</dbReference>
<dbReference type="GO" id="GO:0016787">
    <property type="term" value="F:hydrolase activity"/>
    <property type="evidence" value="ECO:0007669"/>
    <property type="project" value="UniProtKB-ARBA"/>
</dbReference>
<proteinExistence type="predicted"/>
<organism evidence="2 3">
    <name type="scientific">Flavobacterium soyangense</name>
    <dbReference type="NCBI Taxonomy" id="2023265"/>
    <lineage>
        <taxon>Bacteria</taxon>
        <taxon>Pseudomonadati</taxon>
        <taxon>Bacteroidota</taxon>
        <taxon>Flavobacteriia</taxon>
        <taxon>Flavobacteriales</taxon>
        <taxon>Flavobacteriaceae</taxon>
        <taxon>Flavobacterium</taxon>
    </lineage>
</organism>
<name>A0A930U6C6_9FLAO</name>
<reference evidence="2" key="1">
    <citation type="submission" date="2020-11" db="EMBL/GenBank/DDBJ databases">
        <title>Genome of Flavobacterium soyangense.</title>
        <authorList>
            <person name="Liu Q."/>
            <person name="Xin Y.-H."/>
        </authorList>
    </citation>
    <scope>NUCLEOTIDE SEQUENCE</scope>
    <source>
        <strain evidence="2">CGMCC 1.13493</strain>
    </source>
</reference>
<dbReference type="InterPro" id="IPR017850">
    <property type="entry name" value="Alkaline_phosphatase_core_sf"/>
</dbReference>
<dbReference type="PANTHER" id="PTHR10151:SF120">
    <property type="entry name" value="BIS(5'-ADENOSYL)-TRIPHOSPHATASE"/>
    <property type="match status" value="1"/>
</dbReference>
<dbReference type="AlphaFoldDB" id="A0A930U6C6"/>
<evidence type="ECO:0000313" key="2">
    <source>
        <dbReference type="EMBL" id="MBF2707631.1"/>
    </source>
</evidence>
<gene>
    <name evidence="2" type="ORF">IR213_03365</name>
</gene>
<evidence type="ECO:0000313" key="3">
    <source>
        <dbReference type="Proteomes" id="UP000646211"/>
    </source>
</evidence>
<dbReference type="CDD" id="cd16018">
    <property type="entry name" value="Enpp"/>
    <property type="match status" value="1"/>
</dbReference>
<accession>A0A930U6C6</accession>
<dbReference type="PANTHER" id="PTHR10151">
    <property type="entry name" value="ECTONUCLEOTIDE PYROPHOSPHATASE/PHOSPHODIESTERASE"/>
    <property type="match status" value="1"/>
</dbReference>
<protein>
    <submittedName>
        <fullName evidence="2">Alkaline phosphatase family protein</fullName>
    </submittedName>
</protein>
<dbReference type="Gene3D" id="3.40.720.10">
    <property type="entry name" value="Alkaline Phosphatase, subunit A"/>
    <property type="match status" value="1"/>
</dbReference>
<keyword evidence="1" id="KW-0732">Signal</keyword>
<dbReference type="SUPFAM" id="SSF53649">
    <property type="entry name" value="Alkaline phosphatase-like"/>
    <property type="match status" value="1"/>
</dbReference>
<dbReference type="Pfam" id="PF01663">
    <property type="entry name" value="Phosphodiest"/>
    <property type="match status" value="1"/>
</dbReference>
<dbReference type="Gene3D" id="3.30.1360.180">
    <property type="match status" value="1"/>
</dbReference>